<dbReference type="GO" id="GO:0006508">
    <property type="term" value="P:proteolysis"/>
    <property type="evidence" value="ECO:0007669"/>
    <property type="project" value="UniProtKB-KW"/>
</dbReference>
<comment type="similarity">
    <text evidence="1">Belongs to the peptidase C1 family.</text>
</comment>
<dbReference type="PRINTS" id="PR00705">
    <property type="entry name" value="PAPAIN"/>
</dbReference>
<dbReference type="Gene3D" id="3.40.33.10">
    <property type="entry name" value="CAP"/>
    <property type="match status" value="1"/>
</dbReference>
<proteinExistence type="inferred from homology"/>
<dbReference type="PROSITE" id="PS00139">
    <property type="entry name" value="THIOL_PROTEASE_CYS"/>
    <property type="match status" value="1"/>
</dbReference>
<keyword evidence="3" id="KW-0378">Hydrolase</keyword>
<dbReference type="AlphaFoldDB" id="A0A914P214"/>
<dbReference type="Gene3D" id="3.90.70.10">
    <property type="entry name" value="Cysteine proteinases"/>
    <property type="match status" value="1"/>
</dbReference>
<dbReference type="InterPro" id="IPR035940">
    <property type="entry name" value="CAP_sf"/>
</dbReference>
<name>A0A914P214_9BILA</name>
<keyword evidence="6" id="KW-1185">Reference proteome</keyword>
<dbReference type="InterPro" id="IPR013128">
    <property type="entry name" value="Peptidase_C1A"/>
</dbReference>
<dbReference type="GO" id="GO:0008234">
    <property type="term" value="F:cysteine-type peptidase activity"/>
    <property type="evidence" value="ECO:0007669"/>
    <property type="project" value="UniProtKB-KW"/>
</dbReference>
<dbReference type="WBParaSite" id="PDA_v2.g11864.t1">
    <property type="protein sequence ID" value="PDA_v2.g11864.t1"/>
    <property type="gene ID" value="PDA_v2.g11864"/>
</dbReference>
<accession>A0A914P214</accession>
<organism evidence="6 7">
    <name type="scientific">Panagrolaimus davidi</name>
    <dbReference type="NCBI Taxonomy" id="227884"/>
    <lineage>
        <taxon>Eukaryota</taxon>
        <taxon>Metazoa</taxon>
        <taxon>Ecdysozoa</taxon>
        <taxon>Nematoda</taxon>
        <taxon>Chromadorea</taxon>
        <taxon>Rhabditida</taxon>
        <taxon>Tylenchina</taxon>
        <taxon>Panagrolaimomorpha</taxon>
        <taxon>Panagrolaimoidea</taxon>
        <taxon>Panagrolaimidae</taxon>
        <taxon>Panagrolaimus</taxon>
    </lineage>
</organism>
<evidence type="ECO:0000313" key="6">
    <source>
        <dbReference type="Proteomes" id="UP000887578"/>
    </source>
</evidence>
<dbReference type="InterPro" id="IPR039417">
    <property type="entry name" value="Peptidase_C1A_papain-like"/>
</dbReference>
<dbReference type="SMART" id="SM00645">
    <property type="entry name" value="Pept_C1"/>
    <property type="match status" value="1"/>
</dbReference>
<keyword evidence="4" id="KW-0788">Thiol protease</keyword>
<feature type="domain" description="Peptidase C1A papain C-terminal" evidence="5">
    <location>
        <begin position="79"/>
        <end position="284"/>
    </location>
</feature>
<dbReference type="InterPro" id="IPR038765">
    <property type="entry name" value="Papain-like_cys_pep_sf"/>
</dbReference>
<evidence type="ECO:0000256" key="4">
    <source>
        <dbReference type="ARBA" id="ARBA00022807"/>
    </source>
</evidence>
<dbReference type="CDD" id="cd02248">
    <property type="entry name" value="Peptidase_C1A"/>
    <property type="match status" value="1"/>
</dbReference>
<dbReference type="SUPFAM" id="SSF54001">
    <property type="entry name" value="Cysteine proteinases"/>
    <property type="match status" value="1"/>
</dbReference>
<sequence>MFTFATVNSILTFYSILGLAWLFDLSNLKEQKLVNLAEKYNLKVSDELNKSFRRAQTNIDYFNQKYNGSANFEITEFALMSENELKNVSVKQGSCGSCYAFTAIAAIESYYLIHFNKSLDLSEQFGFSCATRSGQCNGGSPSDVLNVSKTVGIPSEACDPYLQVNETCNPKKCGGKERYFIDSYKLYGKDENLIAKNLYLYGPATFCIWVPIEMIYYTGGILDAPGEECRNRSIGGHCMLLVGYTPDYWIAKNSAGVLSGENGFVRFKRFQNFCGFTAGIYGPIRNNSIVTFGTKVFSTTTPSPPVPIGCTTNDAMNDTARNYVLYHWNGRRSQIAKGQFELRNGTFLPPGKNIKKLVYNCSIEAMLKSYDLTGKPPNTSDWMFYAYVTKKKLTTMQHIYGIADFVSHIVEDYVVKNSSYIYTSYIKNFASDEATSIACWPTTENGLLKTRWSMLCGISPSKNASAALYTIGPACKVNANCTKKGYNKCDAIMGLCYH</sequence>
<evidence type="ECO:0000259" key="5">
    <source>
        <dbReference type="SMART" id="SM00645"/>
    </source>
</evidence>
<reference evidence="7" key="1">
    <citation type="submission" date="2022-11" db="UniProtKB">
        <authorList>
            <consortium name="WormBaseParasite"/>
        </authorList>
    </citation>
    <scope>IDENTIFICATION</scope>
</reference>
<evidence type="ECO:0000256" key="3">
    <source>
        <dbReference type="ARBA" id="ARBA00022801"/>
    </source>
</evidence>
<keyword evidence="2" id="KW-0645">Protease</keyword>
<dbReference type="Proteomes" id="UP000887578">
    <property type="component" value="Unplaced"/>
</dbReference>
<evidence type="ECO:0000256" key="1">
    <source>
        <dbReference type="ARBA" id="ARBA00008455"/>
    </source>
</evidence>
<protein>
    <submittedName>
        <fullName evidence="7">Peptidase C1A papain C-terminal domain-containing protein</fullName>
    </submittedName>
</protein>
<dbReference type="PANTHER" id="PTHR12411">
    <property type="entry name" value="CYSTEINE PROTEASE FAMILY C1-RELATED"/>
    <property type="match status" value="1"/>
</dbReference>
<dbReference type="Pfam" id="PF00112">
    <property type="entry name" value="Peptidase_C1"/>
    <property type="match status" value="1"/>
</dbReference>
<evidence type="ECO:0000256" key="2">
    <source>
        <dbReference type="ARBA" id="ARBA00022670"/>
    </source>
</evidence>
<evidence type="ECO:0000313" key="7">
    <source>
        <dbReference type="WBParaSite" id="PDA_v2.g11864.t1"/>
    </source>
</evidence>
<dbReference type="SUPFAM" id="SSF55797">
    <property type="entry name" value="PR-1-like"/>
    <property type="match status" value="1"/>
</dbReference>
<dbReference type="InterPro" id="IPR000668">
    <property type="entry name" value="Peptidase_C1A_C"/>
</dbReference>
<dbReference type="InterPro" id="IPR000169">
    <property type="entry name" value="Pept_cys_AS"/>
</dbReference>